<dbReference type="AlphaFoldDB" id="B8ILE6"/>
<organism evidence="2 3">
    <name type="scientific">Methylobacterium nodulans (strain LMG 21967 / CNCM I-2342 / ORS 2060)</name>
    <dbReference type="NCBI Taxonomy" id="460265"/>
    <lineage>
        <taxon>Bacteria</taxon>
        <taxon>Pseudomonadati</taxon>
        <taxon>Pseudomonadota</taxon>
        <taxon>Alphaproteobacteria</taxon>
        <taxon>Hyphomicrobiales</taxon>
        <taxon>Methylobacteriaceae</taxon>
        <taxon>Methylobacterium</taxon>
    </lineage>
</organism>
<evidence type="ECO:0000313" key="3">
    <source>
        <dbReference type="Proteomes" id="UP000008207"/>
    </source>
</evidence>
<feature type="region of interest" description="Disordered" evidence="1">
    <location>
        <begin position="97"/>
        <end position="120"/>
    </location>
</feature>
<name>B8ILE6_METNO</name>
<evidence type="ECO:0000256" key="1">
    <source>
        <dbReference type="SAM" id="MobiDB-lite"/>
    </source>
</evidence>
<protein>
    <recommendedName>
        <fullName evidence="4">DUF2946 domain-containing protein</fullName>
    </recommendedName>
</protein>
<keyword evidence="3" id="KW-1185">Reference proteome</keyword>
<reference evidence="2 3" key="1">
    <citation type="submission" date="2009-01" db="EMBL/GenBank/DDBJ databases">
        <title>Complete sequence of chromosome of Methylobacterium nodulans ORS 2060.</title>
        <authorList>
            <consortium name="US DOE Joint Genome Institute"/>
            <person name="Lucas S."/>
            <person name="Copeland A."/>
            <person name="Lapidus A."/>
            <person name="Glavina del Rio T."/>
            <person name="Dalin E."/>
            <person name="Tice H."/>
            <person name="Bruce D."/>
            <person name="Goodwin L."/>
            <person name="Pitluck S."/>
            <person name="Sims D."/>
            <person name="Brettin T."/>
            <person name="Detter J.C."/>
            <person name="Han C."/>
            <person name="Larimer F."/>
            <person name="Land M."/>
            <person name="Hauser L."/>
            <person name="Kyrpides N."/>
            <person name="Ivanova N."/>
            <person name="Marx C.J."/>
            <person name="Richardson P."/>
        </authorList>
    </citation>
    <scope>NUCLEOTIDE SEQUENCE [LARGE SCALE GENOMIC DNA]</scope>
    <source>
        <strain evidence="3">LMG 21967 / CNCM I-2342 / ORS 2060</strain>
    </source>
</reference>
<sequence>MTDERQHQRRSRLRAAVAMLALYGLVLQAFLTGLNSVPAASAAGVICAAHESGRESPGPHPGHVCCIAACLGPIAPCLPPGGQAAWPSRRVIAVAWQPASEAPARGPPPRPSSARGPPLA</sequence>
<accession>B8ILE6</accession>
<dbReference type="RefSeq" id="WP_015931754.1">
    <property type="nucleotide sequence ID" value="NC_011894.1"/>
</dbReference>
<dbReference type="EMBL" id="CP001349">
    <property type="protein sequence ID" value="ACL60145.1"/>
    <property type="molecule type" value="Genomic_DNA"/>
</dbReference>
<evidence type="ECO:0000313" key="2">
    <source>
        <dbReference type="EMBL" id="ACL60145.1"/>
    </source>
</evidence>
<dbReference type="STRING" id="460265.Mnod_5300"/>
<dbReference type="OrthoDB" id="8005980at2"/>
<dbReference type="Proteomes" id="UP000008207">
    <property type="component" value="Chromosome"/>
</dbReference>
<gene>
    <name evidence="2" type="ordered locus">Mnod_5300</name>
</gene>
<proteinExistence type="predicted"/>
<dbReference type="KEGG" id="mno:Mnod_5300"/>
<dbReference type="HOGENOM" id="CLU_148611_0_0_5"/>
<evidence type="ECO:0008006" key="4">
    <source>
        <dbReference type="Google" id="ProtNLM"/>
    </source>
</evidence>